<reference evidence="9" key="1">
    <citation type="submission" date="2024-06" db="EMBL/GenBank/DDBJ databases">
        <authorList>
            <person name="Ryan C."/>
        </authorList>
    </citation>
    <scope>NUCLEOTIDE SEQUENCE [LARGE SCALE GENOMIC DNA]</scope>
</reference>
<comment type="subcellular location">
    <subcellularLocation>
        <location evidence="1">Nucleus</location>
    </subcellularLocation>
</comment>
<proteinExistence type="predicted"/>
<keyword evidence="9" id="KW-1185">Reference proteome</keyword>
<keyword evidence="2" id="KW-0805">Transcription regulation</keyword>
<gene>
    <name evidence="8" type="ORF">URODEC1_LOCUS8443</name>
</gene>
<evidence type="ECO:0000256" key="6">
    <source>
        <dbReference type="SAM" id="MobiDB-lite"/>
    </source>
</evidence>
<evidence type="ECO:0000259" key="7">
    <source>
        <dbReference type="PROSITE" id="PS51032"/>
    </source>
</evidence>
<dbReference type="SUPFAM" id="SSF54171">
    <property type="entry name" value="DNA-binding domain"/>
    <property type="match status" value="1"/>
</dbReference>
<evidence type="ECO:0000256" key="5">
    <source>
        <dbReference type="ARBA" id="ARBA00023242"/>
    </source>
</evidence>
<feature type="region of interest" description="Disordered" evidence="6">
    <location>
        <begin position="1"/>
        <end position="45"/>
    </location>
</feature>
<protein>
    <recommendedName>
        <fullName evidence="7">AP2/ERF domain-containing protein</fullName>
    </recommendedName>
</protein>
<feature type="compositionally biased region" description="Gly residues" evidence="6">
    <location>
        <begin position="1"/>
        <end position="11"/>
    </location>
</feature>
<keyword evidence="3" id="KW-0238">DNA-binding</keyword>
<dbReference type="Proteomes" id="UP001497457">
    <property type="component" value="Chromosome 11b"/>
</dbReference>
<dbReference type="AlphaFoldDB" id="A0ABC8VZB5"/>
<dbReference type="InterPro" id="IPR016177">
    <property type="entry name" value="DNA-bd_dom_sf"/>
</dbReference>
<feature type="domain" description="AP2/ERF" evidence="7">
    <location>
        <begin position="132"/>
        <end position="189"/>
    </location>
</feature>
<evidence type="ECO:0000256" key="2">
    <source>
        <dbReference type="ARBA" id="ARBA00023015"/>
    </source>
</evidence>
<sequence>MVDKSFGGGGVAVAAPVDPRPPAMSSSSDCLASGRSRHAGLAPAQPKRVRVYFVDADATDTDSSGDEDERARRGVREVIDIDVEAAASVRASEAAWALMPPRKRPLPSTASSSSSAAALARRRSSGAAFRRPFRGVRLRPWGKYAAEIRDAVQNKRVWLGTFDTAEEAAAVYDDAALRLKGSQAVVNFPAAPVAPPFSPRMKLRPRRGTPWYAAAAAQPEADDGDALASPLAPAPSLAPLEPEPQASALAAATFCPFASPTPVLRYSSDEAAPALPAFDFLYGELGAAAAPSKAAAAEFDWLPWWEGEEFLATRTGLATTPSAGAAVSVI</sequence>
<reference evidence="8 9" key="2">
    <citation type="submission" date="2024-10" db="EMBL/GenBank/DDBJ databases">
        <authorList>
            <person name="Ryan C."/>
        </authorList>
    </citation>
    <scope>NUCLEOTIDE SEQUENCE [LARGE SCALE GENOMIC DNA]</scope>
</reference>
<dbReference type="SMART" id="SM00380">
    <property type="entry name" value="AP2"/>
    <property type="match status" value="1"/>
</dbReference>
<evidence type="ECO:0000313" key="8">
    <source>
        <dbReference type="EMBL" id="CAL4899948.1"/>
    </source>
</evidence>
<dbReference type="Gene3D" id="3.30.730.10">
    <property type="entry name" value="AP2/ERF domain"/>
    <property type="match status" value="1"/>
</dbReference>
<dbReference type="PANTHER" id="PTHR31194:SF166">
    <property type="entry name" value="PATHOGENESIS-RELATED GENES TRANSCRIPTIONAL ACTIVATOR PTI6"/>
    <property type="match status" value="1"/>
</dbReference>
<dbReference type="EMBL" id="OZ075121">
    <property type="protein sequence ID" value="CAL4899948.1"/>
    <property type="molecule type" value="Genomic_DNA"/>
</dbReference>
<keyword evidence="5" id="KW-0539">Nucleus</keyword>
<name>A0ABC8VZB5_9POAL</name>
<dbReference type="PROSITE" id="PS51032">
    <property type="entry name" value="AP2_ERF"/>
    <property type="match status" value="1"/>
</dbReference>
<dbReference type="InterPro" id="IPR001471">
    <property type="entry name" value="AP2/ERF_dom"/>
</dbReference>
<dbReference type="InterPro" id="IPR036955">
    <property type="entry name" value="AP2/ERF_dom_sf"/>
</dbReference>
<keyword evidence="4" id="KW-0804">Transcription</keyword>
<evidence type="ECO:0000256" key="1">
    <source>
        <dbReference type="ARBA" id="ARBA00004123"/>
    </source>
</evidence>
<dbReference type="PRINTS" id="PR00367">
    <property type="entry name" value="ETHRSPELEMNT"/>
</dbReference>
<dbReference type="PANTHER" id="PTHR31194">
    <property type="entry name" value="SHN SHINE , DNA BINDING / TRANSCRIPTION FACTOR"/>
    <property type="match status" value="1"/>
</dbReference>
<dbReference type="InterPro" id="IPR050913">
    <property type="entry name" value="AP2/ERF_ERF"/>
</dbReference>
<dbReference type="FunFam" id="3.30.730.10:FF:000001">
    <property type="entry name" value="Ethylene-responsive transcription factor 2"/>
    <property type="match status" value="1"/>
</dbReference>
<organism evidence="8 9">
    <name type="scientific">Urochloa decumbens</name>
    <dbReference type="NCBI Taxonomy" id="240449"/>
    <lineage>
        <taxon>Eukaryota</taxon>
        <taxon>Viridiplantae</taxon>
        <taxon>Streptophyta</taxon>
        <taxon>Embryophyta</taxon>
        <taxon>Tracheophyta</taxon>
        <taxon>Spermatophyta</taxon>
        <taxon>Magnoliopsida</taxon>
        <taxon>Liliopsida</taxon>
        <taxon>Poales</taxon>
        <taxon>Poaceae</taxon>
        <taxon>PACMAD clade</taxon>
        <taxon>Panicoideae</taxon>
        <taxon>Panicodae</taxon>
        <taxon>Paniceae</taxon>
        <taxon>Melinidinae</taxon>
        <taxon>Urochloa</taxon>
    </lineage>
</organism>
<evidence type="ECO:0000256" key="3">
    <source>
        <dbReference type="ARBA" id="ARBA00023125"/>
    </source>
</evidence>
<dbReference type="Pfam" id="PF00847">
    <property type="entry name" value="AP2"/>
    <property type="match status" value="1"/>
</dbReference>
<evidence type="ECO:0000256" key="4">
    <source>
        <dbReference type="ARBA" id="ARBA00023163"/>
    </source>
</evidence>
<dbReference type="GO" id="GO:0003677">
    <property type="term" value="F:DNA binding"/>
    <property type="evidence" value="ECO:0007669"/>
    <property type="project" value="UniProtKB-KW"/>
</dbReference>
<evidence type="ECO:0000313" key="9">
    <source>
        <dbReference type="Proteomes" id="UP001497457"/>
    </source>
</evidence>
<accession>A0ABC8VZB5</accession>
<dbReference type="GO" id="GO:0005634">
    <property type="term" value="C:nucleus"/>
    <property type="evidence" value="ECO:0007669"/>
    <property type="project" value="UniProtKB-SubCell"/>
</dbReference>
<dbReference type="CDD" id="cd00018">
    <property type="entry name" value="AP2"/>
    <property type="match status" value="1"/>
</dbReference>